<gene>
    <name evidence="1" type="ORF">C3747_1g401</name>
</gene>
<sequence>MSRAFLERCPRRHLVIHMDINRTIIQVDSAGQRTMEDALNGNIAANVWGRCEEEKWVAVLGPGEEGDRSGLVTFDKYVDNSYTEPPLMQELPKAERECIWRDISARRRSVVRTFTHAGQPGENYAQHVEEQRKMLTAASNCSMVPSFFQLVNTLSELNWSFTMIFRTFGHDLANVLQEWRQFLFGEHAHKPQGALLRRMKEKYVPEMTGCIFRAEDHIFFCVGPDKAAVVHHPEGVEKMSPSEVLAQLSAMPSCKEVHQTNFMQLHDQILEYTSASNNVGGIVDYYPFWAQGAERRSGGKVFPVAITSSSCVTAPVTPRFYVFFDDNIFIGEEKSIVDLRDIVTGKSITDAAIERKYCVAVNPYKATVDKEYFVDCLAGRIRLQLGEDEICID</sequence>
<organism evidence="1 2">
    <name type="scientific">Trypanosoma cruzi</name>
    <dbReference type="NCBI Taxonomy" id="5693"/>
    <lineage>
        <taxon>Eukaryota</taxon>
        <taxon>Discoba</taxon>
        <taxon>Euglenozoa</taxon>
        <taxon>Kinetoplastea</taxon>
        <taxon>Metakinetoplastina</taxon>
        <taxon>Trypanosomatida</taxon>
        <taxon>Trypanosomatidae</taxon>
        <taxon>Trypanosoma</taxon>
        <taxon>Schizotrypanum</taxon>
    </lineage>
</organism>
<dbReference type="VEuPathDB" id="TriTrypDB:TCDM_01639"/>
<proteinExistence type="predicted"/>
<dbReference type="VEuPathDB" id="TriTrypDB:C3747_1g401"/>
<dbReference type="VEuPathDB" id="TriTrypDB:C4B63_2g363"/>
<dbReference type="VEuPathDB" id="TriTrypDB:TcG_07339"/>
<dbReference type="VEuPathDB" id="TriTrypDB:ECC02_002706"/>
<name>A0A2V2XN25_TRYCR</name>
<accession>A0A2V2XN25</accession>
<evidence type="ECO:0000313" key="2">
    <source>
        <dbReference type="Proteomes" id="UP000246078"/>
    </source>
</evidence>
<dbReference type="VEuPathDB" id="TriTrypDB:TCSYLVIO_005629"/>
<dbReference type="PANTHER" id="PTHR36960:SF1">
    <property type="entry name" value="SI:DKEY-32E6.3"/>
    <property type="match status" value="1"/>
</dbReference>
<dbReference type="VEuPathDB" id="TriTrypDB:BCY84_14528"/>
<evidence type="ECO:0000313" key="1">
    <source>
        <dbReference type="EMBL" id="PWV22211.1"/>
    </source>
</evidence>
<dbReference type="VEuPathDB" id="TriTrypDB:Tc_MARK_4257"/>
<dbReference type="VEuPathDB" id="TriTrypDB:TcYC6_0072030"/>
<dbReference type="VEuPathDB" id="TriTrypDB:TcCLB.510431.120"/>
<dbReference type="PANTHER" id="PTHR36960">
    <property type="entry name" value="SI:DKEY-32E6.3"/>
    <property type="match status" value="1"/>
</dbReference>
<dbReference type="AlphaFoldDB" id="A0A2V2XN25"/>
<dbReference type="VEuPathDB" id="TriTrypDB:TcBrA4_0059450"/>
<reference evidence="1 2" key="1">
    <citation type="journal article" date="2018" name="Microb. Genom.">
        <title>Expanding an expanded genome: long-read sequencing of Trypanosoma cruzi.</title>
        <authorList>
            <person name="Berna L."/>
            <person name="Rodriguez M."/>
            <person name="Chiribao M.L."/>
            <person name="Parodi-Talice A."/>
            <person name="Pita S."/>
            <person name="Rijo G."/>
            <person name="Alvarez-Valin F."/>
            <person name="Robello C."/>
        </authorList>
    </citation>
    <scope>NUCLEOTIDE SEQUENCE [LARGE SCALE GENOMIC DNA]</scope>
    <source>
        <strain evidence="1 2">TCC</strain>
    </source>
</reference>
<dbReference type="VEuPathDB" id="TriTrypDB:TcCL_ESM00398"/>
<comment type="caution">
    <text evidence="1">The sequence shown here is derived from an EMBL/GenBank/DDBJ whole genome shotgun (WGS) entry which is preliminary data.</text>
</comment>
<dbReference type="Proteomes" id="UP000246078">
    <property type="component" value="Unassembled WGS sequence"/>
</dbReference>
<protein>
    <submittedName>
        <fullName evidence="1">Uncharacterized protein</fullName>
    </submittedName>
</protein>
<dbReference type="EMBL" id="PRFC01000001">
    <property type="protein sequence ID" value="PWV22211.1"/>
    <property type="molecule type" value="Genomic_DNA"/>
</dbReference>